<dbReference type="EMBL" id="LR796284">
    <property type="protein sequence ID" value="CAB4134443.1"/>
    <property type="molecule type" value="Genomic_DNA"/>
</dbReference>
<name>A0A6J5LM32_9CAUD</name>
<organism evidence="1">
    <name type="scientific">uncultured Caudovirales phage</name>
    <dbReference type="NCBI Taxonomy" id="2100421"/>
    <lineage>
        <taxon>Viruses</taxon>
        <taxon>Duplodnaviria</taxon>
        <taxon>Heunggongvirae</taxon>
        <taxon>Uroviricota</taxon>
        <taxon>Caudoviricetes</taxon>
        <taxon>Peduoviridae</taxon>
        <taxon>Maltschvirus</taxon>
        <taxon>Maltschvirus maltsch</taxon>
    </lineage>
</organism>
<proteinExistence type="predicted"/>
<gene>
    <name evidence="1" type="ORF">UFOVP273_67</name>
</gene>
<accession>A0A6J5LM32</accession>
<evidence type="ECO:0000313" key="1">
    <source>
        <dbReference type="EMBL" id="CAB4134443.1"/>
    </source>
</evidence>
<reference evidence="1" key="1">
    <citation type="submission" date="2020-04" db="EMBL/GenBank/DDBJ databases">
        <authorList>
            <person name="Chiriac C."/>
            <person name="Salcher M."/>
            <person name="Ghai R."/>
            <person name="Kavagutti S V."/>
        </authorList>
    </citation>
    <scope>NUCLEOTIDE SEQUENCE</scope>
</reference>
<protein>
    <submittedName>
        <fullName evidence="1">Uncharacterized protein</fullName>
    </submittedName>
</protein>
<sequence>MNVLYIKSILSFEMEMDDGNTYSRSSNGPFWMVLVDGLWMEVEAEETLDNLESAFTALQE</sequence>